<evidence type="ECO:0000313" key="1">
    <source>
        <dbReference type="EMBL" id="GIO36690.1"/>
    </source>
</evidence>
<dbReference type="Gene3D" id="3.40.50.150">
    <property type="entry name" value="Vaccinia Virus protein VP39"/>
    <property type="match status" value="1"/>
</dbReference>
<dbReference type="InterPro" id="IPR029063">
    <property type="entry name" value="SAM-dependent_MTases_sf"/>
</dbReference>
<reference evidence="1 2" key="1">
    <citation type="submission" date="2021-03" db="EMBL/GenBank/DDBJ databases">
        <title>Antimicrobial resistance genes in bacteria isolated from Japanese honey, and their potential for conferring macrolide and lincosamide resistance in the American foulbrood pathogen Paenibacillus larvae.</title>
        <authorList>
            <person name="Okamoto M."/>
            <person name="Kumagai M."/>
            <person name="Kanamori H."/>
            <person name="Takamatsu D."/>
        </authorList>
    </citation>
    <scope>NUCLEOTIDE SEQUENCE [LARGE SCALE GENOMIC DNA]</scope>
    <source>
        <strain evidence="1 2">J41TS12</strain>
    </source>
</reference>
<dbReference type="PANTHER" id="PTHR36112">
    <property type="entry name" value="RIBOSOMAL RNA SMALL SUBUNIT METHYLTRANSFERASE J"/>
    <property type="match status" value="1"/>
</dbReference>
<dbReference type="SUPFAM" id="SSF53335">
    <property type="entry name" value="S-adenosyl-L-methionine-dependent methyltransferases"/>
    <property type="match status" value="1"/>
</dbReference>
<proteinExistence type="predicted"/>
<dbReference type="EMBL" id="BORR01000005">
    <property type="protein sequence ID" value="GIO36690.1"/>
    <property type="molecule type" value="Genomic_DNA"/>
</dbReference>
<evidence type="ECO:0000313" key="2">
    <source>
        <dbReference type="Proteomes" id="UP000681162"/>
    </source>
</evidence>
<dbReference type="AlphaFoldDB" id="A0A919XTM1"/>
<comment type="caution">
    <text evidence="1">The sequence shown here is derived from an EMBL/GenBank/DDBJ whole genome shotgun (WGS) entry which is preliminary data.</text>
</comment>
<sequence length="261" mass="28623">MIITTGDHPAQATVRRAESLAAKTGVRYLPRNRTSLAKMSLQTGDGDILVLLEGGARLYRQDEEDMHFHPSMSFVRAKRVLRGERDPMLEAAKLLPGDTVVDCTAGLGSDSAIFSLGAGAAGQVLALEQSLPLWSLLHEGFANYVSGVKEFDEALRRIKLLRSDHLEVLKGLPDKSADVVYFDPMFRDPVAESSAISPLRAFANTSCLSQEAVQEACRVARKVVMLKEKKDSGEFERLGFTICRRSQAKIVYGVIELDNIG</sequence>
<dbReference type="Proteomes" id="UP000681162">
    <property type="component" value="Unassembled WGS sequence"/>
</dbReference>
<dbReference type="InterPro" id="IPR007536">
    <property type="entry name" value="16SrRNA_methylTrfase_J"/>
</dbReference>
<name>A0A919XTM1_9BACL</name>
<dbReference type="Pfam" id="PF04445">
    <property type="entry name" value="SAM_MT"/>
    <property type="match status" value="1"/>
</dbReference>
<keyword evidence="2" id="KW-1185">Reference proteome</keyword>
<dbReference type="GO" id="GO:0008990">
    <property type="term" value="F:rRNA (guanine-N2-)-methyltransferase activity"/>
    <property type="evidence" value="ECO:0007669"/>
    <property type="project" value="InterPro"/>
</dbReference>
<organism evidence="1 2">
    <name type="scientific">Paenibacillus antibioticophila</name>
    <dbReference type="NCBI Taxonomy" id="1274374"/>
    <lineage>
        <taxon>Bacteria</taxon>
        <taxon>Bacillati</taxon>
        <taxon>Bacillota</taxon>
        <taxon>Bacilli</taxon>
        <taxon>Bacillales</taxon>
        <taxon>Paenibacillaceae</taxon>
        <taxon>Paenibacillus</taxon>
    </lineage>
</organism>
<dbReference type="RefSeq" id="WP_212939033.1">
    <property type="nucleotide sequence ID" value="NZ_BORR01000005.1"/>
</dbReference>
<gene>
    <name evidence="1" type="primary">ypiP</name>
    <name evidence="1" type="ORF">J41TS12_15510</name>
</gene>
<evidence type="ECO:0008006" key="3">
    <source>
        <dbReference type="Google" id="ProtNLM"/>
    </source>
</evidence>
<protein>
    <recommendedName>
        <fullName evidence="3">SAM-dependent methyltransferase</fullName>
    </recommendedName>
</protein>
<accession>A0A919XTM1</accession>
<dbReference type="PANTHER" id="PTHR36112:SF1">
    <property type="entry name" value="RIBOSOMAL RNA SMALL SUBUNIT METHYLTRANSFERASE J"/>
    <property type="match status" value="1"/>
</dbReference>